<reference evidence="3" key="1">
    <citation type="journal article" date="2019" name="Int. J. Syst. Evol. Microbiol.">
        <title>The Global Catalogue of Microorganisms (GCM) 10K type strain sequencing project: providing services to taxonomists for standard genome sequencing and annotation.</title>
        <authorList>
            <consortium name="The Broad Institute Genomics Platform"/>
            <consortium name="The Broad Institute Genome Sequencing Center for Infectious Disease"/>
            <person name="Wu L."/>
            <person name="Ma J."/>
        </authorList>
    </citation>
    <scope>NUCLEOTIDE SEQUENCE [LARGE SCALE GENOMIC DNA]</scope>
    <source>
        <strain evidence="3">TBRC 1276</strain>
    </source>
</reference>
<organism evidence="2 3">
    <name type="scientific">Nonomuraea purpurea</name>
    <dbReference type="NCBI Taxonomy" id="1849276"/>
    <lineage>
        <taxon>Bacteria</taxon>
        <taxon>Bacillati</taxon>
        <taxon>Actinomycetota</taxon>
        <taxon>Actinomycetes</taxon>
        <taxon>Streptosporangiales</taxon>
        <taxon>Streptosporangiaceae</taxon>
        <taxon>Nonomuraea</taxon>
    </lineage>
</organism>
<dbReference type="PANTHER" id="PTHR30595:SF6">
    <property type="entry name" value="SCHLAFEN ALBA-2 DOMAIN-CONTAINING PROTEIN"/>
    <property type="match status" value="1"/>
</dbReference>
<feature type="compositionally biased region" description="Basic and acidic residues" evidence="1">
    <location>
        <begin position="10"/>
        <end position="25"/>
    </location>
</feature>
<dbReference type="InterPro" id="IPR038475">
    <property type="entry name" value="RecG_C_sf"/>
</dbReference>
<evidence type="ECO:0000256" key="1">
    <source>
        <dbReference type="SAM" id="MobiDB-lite"/>
    </source>
</evidence>
<feature type="region of interest" description="Disordered" evidence="1">
    <location>
        <begin position="1"/>
        <end position="32"/>
    </location>
</feature>
<dbReference type="PANTHER" id="PTHR30595">
    <property type="entry name" value="GLPR-RELATED TRANSCRIPTIONAL REPRESSOR"/>
    <property type="match status" value="1"/>
</dbReference>
<dbReference type="RefSeq" id="WP_379533359.1">
    <property type="nucleotide sequence ID" value="NZ_JBHSBI010000028.1"/>
</dbReference>
<keyword evidence="2" id="KW-0067">ATP-binding</keyword>
<dbReference type="Proteomes" id="UP001595851">
    <property type="component" value="Unassembled WGS sequence"/>
</dbReference>
<keyword evidence="2" id="KW-0547">Nucleotide-binding</keyword>
<protein>
    <submittedName>
        <fullName evidence="2">ATP-binding protein</fullName>
    </submittedName>
</protein>
<proteinExistence type="predicted"/>
<evidence type="ECO:0000313" key="3">
    <source>
        <dbReference type="Proteomes" id="UP001595851"/>
    </source>
</evidence>
<name>A0ABV8GMT6_9ACTN</name>
<gene>
    <name evidence="2" type="ORF">ACFOY2_40165</name>
</gene>
<dbReference type="GO" id="GO:0005524">
    <property type="term" value="F:ATP binding"/>
    <property type="evidence" value="ECO:0007669"/>
    <property type="project" value="UniProtKB-KW"/>
</dbReference>
<evidence type="ECO:0000313" key="2">
    <source>
        <dbReference type="EMBL" id="MFC4013499.1"/>
    </source>
</evidence>
<dbReference type="EMBL" id="JBHSBI010000028">
    <property type="protein sequence ID" value="MFC4013499.1"/>
    <property type="molecule type" value="Genomic_DNA"/>
</dbReference>
<sequence>MRPGPTTRKANSDDERILAERRRTIDGPFDGKPVPASTLADLDLRLFQSTYLPSEVAPEVIEENGRPELLQLNSLRLADATGTPTVLGLLVLGYDPSAFIPGAYLQFVRYDGGDMAAGIIDDQEPRVNVVDLAERLEALIRGHLHTRVVEQTGFRERPQPDYPFSALREVCMNAVMHRNYETSNAPIRILWFADRIEISNPGGPYGQVREDNFDRVNDYRNPSLAAAMKSLGYVNRFGRGISRIQAELDANGNSRAEFNVDASSWSVTLRGAS</sequence>
<accession>A0ABV8GMT6</accession>
<dbReference type="Gene3D" id="3.30.565.60">
    <property type="match status" value="1"/>
</dbReference>
<dbReference type="Pfam" id="PF13749">
    <property type="entry name" value="HATPase_c_4"/>
    <property type="match status" value="1"/>
</dbReference>
<keyword evidence="3" id="KW-1185">Reference proteome</keyword>
<comment type="caution">
    <text evidence="2">The sequence shown here is derived from an EMBL/GenBank/DDBJ whole genome shotgun (WGS) entry which is preliminary data.</text>
</comment>